<reference evidence="1" key="1">
    <citation type="submission" date="2021-09" db="EMBL/GenBank/DDBJ databases">
        <title>Ancient defensive terpene biosynthetic gene clusters in the soft corals (Octocorallia).</title>
        <authorList>
            <person name="Schmidt E."/>
            <person name="Lin Z."/>
            <person name="Scesa P."/>
        </authorList>
    </citation>
    <scope>NUCLEOTIDE SEQUENCE</scope>
</reference>
<accession>A0A8T9VTI8</accession>
<sequence length="414" mass="47186">MAFSRPLNVPRQWTENGKASMTKEVDQELLGIDELIDMVVQSELGDEAAVKKYCDGIRPYNIMLSFHPMVPNTTVCRNVFKVFVHYVIVLYLSDDKLEKMSKEDLETTYAIFARLNEQNRKRLPSIPTIQEMKQSMSKDTNFVGPILGFTHLVNRLAFILLVQGNYPTELVYEFRLRVSNMIALYFQAIAAEKHPEKKNTAVECAWRRIFGGAALAINTCAEVFSDSLGKIPQHKATITELHLLSQVYISSINDLYSYFYECHTNSDNLPHALVVGNEADNPREATCKIAEILDAIMMYIYKKAEEIKLKNPNSPELYDVFNRIGQMMIGCYYMHLHLPRYQKSQLAFTLVEVNEKELPNWLTTGSKYGAGIVQSLLEVMRERMADGKMDAMYGAIGLHGREFGENGDGLFLIK</sequence>
<protein>
    <submittedName>
        <fullName evidence="1">TPS2</fullName>
    </submittedName>
</protein>
<evidence type="ECO:0000313" key="1">
    <source>
        <dbReference type="EMBL" id="UPI41568.1"/>
    </source>
</evidence>
<dbReference type="InterPro" id="IPR008949">
    <property type="entry name" value="Isoprenoid_synthase_dom_sf"/>
</dbReference>
<dbReference type="AlphaFoldDB" id="A0A8T9VTI8"/>
<proteinExistence type="evidence at transcript level"/>
<name>A0A8T9VTI8_9CNID</name>
<dbReference type="EMBL" id="OK081313">
    <property type="protein sequence ID" value="UPI41568.1"/>
    <property type="molecule type" value="mRNA"/>
</dbReference>
<dbReference type="Gene3D" id="1.10.600.10">
    <property type="entry name" value="Farnesyl Diphosphate Synthase"/>
    <property type="match status" value="1"/>
</dbReference>
<organism evidence="1">
    <name type="scientific">Erythropodium caribaeorum</name>
    <dbReference type="NCBI Taxonomy" id="86550"/>
    <lineage>
        <taxon>Eukaryota</taxon>
        <taxon>Metazoa</taxon>
        <taxon>Cnidaria</taxon>
        <taxon>Anthozoa</taxon>
        <taxon>Octocorallia</taxon>
        <taxon>Malacalcyonacea</taxon>
        <taxon>Alcyoniidae</taxon>
        <taxon>Erythropodium</taxon>
    </lineage>
</organism>